<gene>
    <name evidence="1" type="ORF">AVEN_176769_1</name>
</gene>
<dbReference type="EMBL" id="BGPR01005837">
    <property type="protein sequence ID" value="GBN13857.1"/>
    <property type="molecule type" value="Genomic_DNA"/>
</dbReference>
<sequence>MASLFTFRSTQAPEIGAMAKRTLLHHVACEKATPSSGLTSLEMKIRNRHVESRLQKSLTELQILNLVLETTLGDVSISSLLFTHLAVYLLWLVEREKRAIKGIPARNSNFPFLSGRGVRGMAIVRPPLFPISVPLDVTCARIFLTAEMLSSRSGLVRASPLFRSMRKGCTNVSILCSRK</sequence>
<name>A0A4Y2LKI0_ARAVE</name>
<accession>A0A4Y2LKI0</accession>
<dbReference type="Proteomes" id="UP000499080">
    <property type="component" value="Unassembled WGS sequence"/>
</dbReference>
<comment type="caution">
    <text evidence="1">The sequence shown here is derived from an EMBL/GenBank/DDBJ whole genome shotgun (WGS) entry which is preliminary data.</text>
</comment>
<organism evidence="1 2">
    <name type="scientific">Araneus ventricosus</name>
    <name type="common">Orbweaver spider</name>
    <name type="synonym">Epeira ventricosa</name>
    <dbReference type="NCBI Taxonomy" id="182803"/>
    <lineage>
        <taxon>Eukaryota</taxon>
        <taxon>Metazoa</taxon>
        <taxon>Ecdysozoa</taxon>
        <taxon>Arthropoda</taxon>
        <taxon>Chelicerata</taxon>
        <taxon>Arachnida</taxon>
        <taxon>Araneae</taxon>
        <taxon>Araneomorphae</taxon>
        <taxon>Entelegynae</taxon>
        <taxon>Araneoidea</taxon>
        <taxon>Araneidae</taxon>
        <taxon>Araneus</taxon>
    </lineage>
</organism>
<dbReference type="AlphaFoldDB" id="A0A4Y2LKI0"/>
<keyword evidence="2" id="KW-1185">Reference proteome</keyword>
<reference evidence="1 2" key="1">
    <citation type="journal article" date="2019" name="Sci. Rep.">
        <title>Orb-weaving spider Araneus ventricosus genome elucidates the spidroin gene catalogue.</title>
        <authorList>
            <person name="Kono N."/>
            <person name="Nakamura H."/>
            <person name="Ohtoshi R."/>
            <person name="Moran D.A.P."/>
            <person name="Shinohara A."/>
            <person name="Yoshida Y."/>
            <person name="Fujiwara M."/>
            <person name="Mori M."/>
            <person name="Tomita M."/>
            <person name="Arakawa K."/>
        </authorList>
    </citation>
    <scope>NUCLEOTIDE SEQUENCE [LARGE SCALE GENOMIC DNA]</scope>
</reference>
<protein>
    <submittedName>
        <fullName evidence="1">Uncharacterized protein</fullName>
    </submittedName>
</protein>
<evidence type="ECO:0000313" key="2">
    <source>
        <dbReference type="Proteomes" id="UP000499080"/>
    </source>
</evidence>
<evidence type="ECO:0000313" key="1">
    <source>
        <dbReference type="EMBL" id="GBN13857.1"/>
    </source>
</evidence>
<proteinExistence type="predicted"/>